<sequence>MSHFTKKPVTVIPIPQQLAKYMNIRKIREIESKSGAKVYVKNKNGERPLAHITGDGKQCEAAKTLIKEFIEKSHVIPTIGYTLLEVDILADVNKAKFQFIKFEGICINSSSNNKRVQYSVQLMEETKDDSELDVADLLDQKLEISPSGGGFATSEKLDSCLNEIYSQLSKADPTDSERREVRLNLFFGRELFSNIDKQYFDVNEWTKFRRGGKYFCTSFQQNAPQILEKMSLLEKRFKFKEDEVSEITSEDKGSIAIYFDQDSSRRKLKLHWNDEDRSWKITKYVRNINRIAILDLISGNEAPDCRFLLKTCYDLKVGNKLTEIIDEIQSKSSFKLRDEMWFRVEDFDGKLDKVEIRQTMSKRRFFNGSFQISIATIKQDSDGKLITQQTTSLKNRSWRSVENIDRNLSLHYDEQEISNTICETINFARDIVKVLS</sequence>
<proteinExistence type="predicted"/>
<accession>A0A2Z6QYV0</accession>
<dbReference type="SUPFAM" id="SSF54791">
    <property type="entry name" value="Eukaryotic type KH-domain (KH-domain type I)"/>
    <property type="match status" value="1"/>
</dbReference>
<dbReference type="Gene3D" id="3.30.1370.10">
    <property type="entry name" value="K Homology domain, type 1"/>
    <property type="match status" value="1"/>
</dbReference>
<gene>
    <name evidence="2" type="ORF">RclHR1_17470002</name>
</gene>
<organism evidence="2 3">
    <name type="scientific">Rhizophagus clarus</name>
    <dbReference type="NCBI Taxonomy" id="94130"/>
    <lineage>
        <taxon>Eukaryota</taxon>
        <taxon>Fungi</taxon>
        <taxon>Fungi incertae sedis</taxon>
        <taxon>Mucoromycota</taxon>
        <taxon>Glomeromycotina</taxon>
        <taxon>Glomeromycetes</taxon>
        <taxon>Glomerales</taxon>
        <taxon>Glomeraceae</taxon>
        <taxon>Rhizophagus</taxon>
    </lineage>
</organism>
<dbReference type="AlphaFoldDB" id="A0A2Z6QYV0"/>
<evidence type="ECO:0000313" key="2">
    <source>
        <dbReference type="EMBL" id="GBB90484.1"/>
    </source>
</evidence>
<dbReference type="Proteomes" id="UP000247702">
    <property type="component" value="Unassembled WGS sequence"/>
</dbReference>
<dbReference type="STRING" id="94130.A0A2Z6QYV0"/>
<dbReference type="EMBL" id="BEXD01000832">
    <property type="protein sequence ID" value="GBB90484.1"/>
    <property type="molecule type" value="Genomic_DNA"/>
</dbReference>
<name>A0A2Z6QYV0_9GLOM</name>
<protein>
    <recommendedName>
        <fullName evidence="1">K Homology domain-containing protein</fullName>
    </recommendedName>
</protein>
<evidence type="ECO:0000259" key="1">
    <source>
        <dbReference type="Pfam" id="PF00013"/>
    </source>
</evidence>
<comment type="caution">
    <text evidence="2">The sequence shown here is derived from an EMBL/GenBank/DDBJ whole genome shotgun (WGS) entry which is preliminary data.</text>
</comment>
<dbReference type="Pfam" id="PF00013">
    <property type="entry name" value="KH_1"/>
    <property type="match status" value="1"/>
</dbReference>
<evidence type="ECO:0000313" key="3">
    <source>
        <dbReference type="Proteomes" id="UP000247702"/>
    </source>
</evidence>
<feature type="domain" description="K Homology" evidence="1">
    <location>
        <begin position="26"/>
        <end position="68"/>
    </location>
</feature>
<dbReference type="CDD" id="cd00105">
    <property type="entry name" value="KH-I"/>
    <property type="match status" value="1"/>
</dbReference>
<dbReference type="InterPro" id="IPR004088">
    <property type="entry name" value="KH_dom_type_1"/>
</dbReference>
<dbReference type="GO" id="GO:0003723">
    <property type="term" value="F:RNA binding"/>
    <property type="evidence" value="ECO:0007669"/>
    <property type="project" value="InterPro"/>
</dbReference>
<dbReference type="InterPro" id="IPR036612">
    <property type="entry name" value="KH_dom_type_1_sf"/>
</dbReference>
<keyword evidence="3" id="KW-1185">Reference proteome</keyword>
<reference evidence="2 3" key="1">
    <citation type="submission" date="2017-11" db="EMBL/GenBank/DDBJ databases">
        <title>The genome of Rhizophagus clarus HR1 reveals common genetic basis of auxotrophy among arbuscular mycorrhizal fungi.</title>
        <authorList>
            <person name="Kobayashi Y."/>
        </authorList>
    </citation>
    <scope>NUCLEOTIDE SEQUENCE [LARGE SCALE GENOMIC DNA]</scope>
    <source>
        <strain evidence="2 3">HR1</strain>
    </source>
</reference>